<proteinExistence type="predicted"/>
<evidence type="ECO:0000313" key="2">
    <source>
        <dbReference type="Proteomes" id="UP001147760"/>
    </source>
</evidence>
<reference evidence="1" key="2">
    <citation type="journal article" date="2023" name="IMA Fungus">
        <title>Comparative genomic study of the Penicillium genus elucidates a diverse pangenome and 15 lateral gene transfer events.</title>
        <authorList>
            <person name="Petersen C."/>
            <person name="Sorensen T."/>
            <person name="Nielsen M.R."/>
            <person name="Sondergaard T.E."/>
            <person name="Sorensen J.L."/>
            <person name="Fitzpatrick D.A."/>
            <person name="Frisvad J.C."/>
            <person name="Nielsen K.L."/>
        </authorList>
    </citation>
    <scope>NUCLEOTIDE SEQUENCE</scope>
    <source>
        <strain evidence="1">IBT 17660</strain>
    </source>
</reference>
<dbReference type="AlphaFoldDB" id="A0A9X0BL54"/>
<dbReference type="OrthoDB" id="1844152at2759"/>
<comment type="caution">
    <text evidence="1">The sequence shown here is derived from an EMBL/GenBank/DDBJ whole genome shotgun (WGS) entry which is preliminary data.</text>
</comment>
<dbReference type="Proteomes" id="UP001147760">
    <property type="component" value="Unassembled WGS sequence"/>
</dbReference>
<evidence type="ECO:0000313" key="1">
    <source>
        <dbReference type="EMBL" id="KAJ5471249.1"/>
    </source>
</evidence>
<organism evidence="1 2">
    <name type="scientific">Penicillium desertorum</name>
    <dbReference type="NCBI Taxonomy" id="1303715"/>
    <lineage>
        <taxon>Eukaryota</taxon>
        <taxon>Fungi</taxon>
        <taxon>Dikarya</taxon>
        <taxon>Ascomycota</taxon>
        <taxon>Pezizomycotina</taxon>
        <taxon>Eurotiomycetes</taxon>
        <taxon>Eurotiomycetidae</taxon>
        <taxon>Eurotiales</taxon>
        <taxon>Aspergillaceae</taxon>
        <taxon>Penicillium</taxon>
    </lineage>
</organism>
<gene>
    <name evidence="1" type="ORF">N7530_008606</name>
</gene>
<sequence length="94" mass="10513">MTQVVPRVWPVFQGGAINLANAASSQDPADILPFVQLTMAEATLVIFFGDTYKDTKLYSRVFDLAEDIAGLTGLFKNQSPLARKFPLVWRSYSW</sequence>
<accession>A0A9X0BL54</accession>
<dbReference type="EMBL" id="JAPWDO010000005">
    <property type="protein sequence ID" value="KAJ5471249.1"/>
    <property type="molecule type" value="Genomic_DNA"/>
</dbReference>
<protein>
    <submittedName>
        <fullName evidence="1">Uncharacterized protein</fullName>
    </submittedName>
</protein>
<reference evidence="1" key="1">
    <citation type="submission" date="2022-12" db="EMBL/GenBank/DDBJ databases">
        <authorList>
            <person name="Petersen C."/>
        </authorList>
    </citation>
    <scope>NUCLEOTIDE SEQUENCE</scope>
    <source>
        <strain evidence="1">IBT 17660</strain>
    </source>
</reference>
<name>A0A9X0BL54_9EURO</name>
<keyword evidence="2" id="KW-1185">Reference proteome</keyword>